<sequence>MKIELAVAAGLLVSAMPHVAEAGWRPLSQDAIETATFDGWQSAVQDANAVASAARQDDTAPTVRPIENATGVPAQDSDIAADPASAQAPASHIEDVAVTGEPGLTIASPAFSTDLPDQAGLETVDEPTQPDPFLIRLQILLDRAHASPGAIDGFDGENTRKAVAAYEAMRGLPEDGQVDPDLWVILSLDQGKATKTYTITQKDTEARFVGHIPDDYGELAKMEWLGYKSPVEMFAERFHMDEDLLLAMNPEADLMAVGTQILVADVGEAPVTKVAHIVVDKERGEPRCI</sequence>
<evidence type="ECO:0000259" key="2">
    <source>
        <dbReference type="Pfam" id="PF01471"/>
    </source>
</evidence>
<dbReference type="InterPro" id="IPR036365">
    <property type="entry name" value="PGBD-like_sf"/>
</dbReference>
<feature type="region of interest" description="Disordered" evidence="1">
    <location>
        <begin position="55"/>
        <end position="83"/>
    </location>
</feature>
<dbReference type="RefSeq" id="WP_268880421.1">
    <property type="nucleotide sequence ID" value="NZ_CP114029.1"/>
</dbReference>
<dbReference type="Gene3D" id="1.10.101.10">
    <property type="entry name" value="PGBD-like superfamily/PGBD"/>
    <property type="match status" value="1"/>
</dbReference>
<evidence type="ECO:0000313" key="4">
    <source>
        <dbReference type="Proteomes" id="UP001164020"/>
    </source>
</evidence>
<evidence type="ECO:0000256" key="1">
    <source>
        <dbReference type="SAM" id="MobiDB-lite"/>
    </source>
</evidence>
<gene>
    <name evidence="3" type="ORF">OH818_21325</name>
</gene>
<dbReference type="InterPro" id="IPR036366">
    <property type="entry name" value="PGBDSf"/>
</dbReference>
<evidence type="ECO:0000313" key="3">
    <source>
        <dbReference type="EMBL" id="WAP67946.1"/>
    </source>
</evidence>
<dbReference type="InterPro" id="IPR002477">
    <property type="entry name" value="Peptidoglycan-bd-like"/>
</dbReference>
<name>A0ABY7BWT8_9HYPH</name>
<feature type="compositionally biased region" description="Low complexity" evidence="1">
    <location>
        <begin position="73"/>
        <end position="83"/>
    </location>
</feature>
<feature type="domain" description="Peptidoglycan binding-like" evidence="2">
    <location>
        <begin position="135"/>
        <end position="186"/>
    </location>
</feature>
<dbReference type="EMBL" id="CP114029">
    <property type="protein sequence ID" value="WAP67946.1"/>
    <property type="molecule type" value="Genomic_DNA"/>
</dbReference>
<reference evidence="3" key="1">
    <citation type="submission" date="2022-12" db="EMBL/GenBank/DDBJ databases">
        <title>Jiella pelagia sp. nov., isolated from phosphonate enriched culture of Northwest Pacific surface seawater.</title>
        <authorList>
            <person name="Shin D.Y."/>
            <person name="Hwang C.Y."/>
        </authorList>
    </citation>
    <scope>NUCLEOTIDE SEQUENCE</scope>
    <source>
        <strain evidence="3">HL-NP1</strain>
    </source>
</reference>
<proteinExistence type="predicted"/>
<dbReference type="Pfam" id="PF01471">
    <property type="entry name" value="PG_binding_1"/>
    <property type="match status" value="1"/>
</dbReference>
<accession>A0ABY7BWT8</accession>
<keyword evidence="4" id="KW-1185">Reference proteome</keyword>
<dbReference type="Proteomes" id="UP001164020">
    <property type="component" value="Chromosome"/>
</dbReference>
<organism evidence="3 4">
    <name type="scientific">Jiella pelagia</name>
    <dbReference type="NCBI Taxonomy" id="2986949"/>
    <lineage>
        <taxon>Bacteria</taxon>
        <taxon>Pseudomonadati</taxon>
        <taxon>Pseudomonadota</taxon>
        <taxon>Alphaproteobacteria</taxon>
        <taxon>Hyphomicrobiales</taxon>
        <taxon>Aurantimonadaceae</taxon>
        <taxon>Jiella</taxon>
    </lineage>
</organism>
<dbReference type="SUPFAM" id="SSF47090">
    <property type="entry name" value="PGBD-like"/>
    <property type="match status" value="1"/>
</dbReference>
<protein>
    <submittedName>
        <fullName evidence="3">Peptidoglycan-binding domain-containing protein</fullName>
    </submittedName>
</protein>